<dbReference type="OrthoDB" id="10251250at2759"/>
<evidence type="ECO:0000313" key="2">
    <source>
        <dbReference type="EMBL" id="KCV72705.1"/>
    </source>
</evidence>
<dbReference type="Proteomes" id="UP000030693">
    <property type="component" value="Unassembled WGS sequence"/>
</dbReference>
<feature type="compositionally biased region" description="Low complexity" evidence="1">
    <location>
        <begin position="215"/>
        <end position="233"/>
    </location>
</feature>
<evidence type="ECO:0000256" key="1">
    <source>
        <dbReference type="SAM" id="MobiDB-lite"/>
    </source>
</evidence>
<feature type="region of interest" description="Disordered" evidence="1">
    <location>
        <begin position="198"/>
        <end position="244"/>
    </location>
</feature>
<dbReference type="STRING" id="691883.A0A058ZE76"/>
<keyword evidence="3" id="KW-1185">Reference proteome</keyword>
<proteinExistence type="predicted"/>
<evidence type="ECO:0008006" key="4">
    <source>
        <dbReference type="Google" id="ProtNLM"/>
    </source>
</evidence>
<dbReference type="InterPro" id="IPR001611">
    <property type="entry name" value="Leu-rich_rpt"/>
</dbReference>
<dbReference type="PROSITE" id="PS51450">
    <property type="entry name" value="LRR"/>
    <property type="match status" value="2"/>
</dbReference>
<dbReference type="eggNOG" id="KOG1644">
    <property type="taxonomic scope" value="Eukaryota"/>
</dbReference>
<reference evidence="2" key="1">
    <citation type="submission" date="2013-04" db="EMBL/GenBank/DDBJ databases">
        <title>The Genome Sequence of Fonticula alba ATCC 38817.</title>
        <authorList>
            <consortium name="The Broad Institute Genomics Platform"/>
            <person name="Russ C."/>
            <person name="Cuomo C."/>
            <person name="Burger G."/>
            <person name="Gray M.W."/>
            <person name="Holland P.W.H."/>
            <person name="King N."/>
            <person name="Lang F.B.F."/>
            <person name="Roger A.J."/>
            <person name="Ruiz-Trillo I."/>
            <person name="Brown M."/>
            <person name="Walker B."/>
            <person name="Young S."/>
            <person name="Zeng Q."/>
            <person name="Gargeya S."/>
            <person name="Fitzgerald M."/>
            <person name="Haas B."/>
            <person name="Abouelleil A."/>
            <person name="Allen A.W."/>
            <person name="Alvarado L."/>
            <person name="Arachchi H.M."/>
            <person name="Berlin A.M."/>
            <person name="Chapman S.B."/>
            <person name="Gainer-Dewar J."/>
            <person name="Goldberg J."/>
            <person name="Griggs A."/>
            <person name="Gujja S."/>
            <person name="Hansen M."/>
            <person name="Howarth C."/>
            <person name="Imamovic A."/>
            <person name="Ireland A."/>
            <person name="Larimer J."/>
            <person name="McCowan C."/>
            <person name="Murphy C."/>
            <person name="Pearson M."/>
            <person name="Poon T.W."/>
            <person name="Priest M."/>
            <person name="Roberts A."/>
            <person name="Saif S."/>
            <person name="Shea T."/>
            <person name="Sisk P."/>
            <person name="Sykes S."/>
            <person name="Wortman J."/>
            <person name="Nusbaum C."/>
            <person name="Birren B."/>
        </authorList>
    </citation>
    <scope>NUCLEOTIDE SEQUENCE [LARGE SCALE GENOMIC DNA]</scope>
    <source>
        <strain evidence="2">ATCC 38817</strain>
    </source>
</reference>
<gene>
    <name evidence="2" type="ORF">H696_00284</name>
</gene>
<dbReference type="AlphaFoldDB" id="A0A058ZE76"/>
<dbReference type="SUPFAM" id="SSF52058">
    <property type="entry name" value="L domain-like"/>
    <property type="match status" value="1"/>
</dbReference>
<evidence type="ECO:0000313" key="3">
    <source>
        <dbReference type="Proteomes" id="UP000030693"/>
    </source>
</evidence>
<dbReference type="InterPro" id="IPR032675">
    <property type="entry name" value="LRR_dom_sf"/>
</dbReference>
<organism evidence="2">
    <name type="scientific">Fonticula alba</name>
    <name type="common">Slime mold</name>
    <dbReference type="NCBI Taxonomy" id="691883"/>
    <lineage>
        <taxon>Eukaryota</taxon>
        <taxon>Rotosphaerida</taxon>
        <taxon>Fonticulaceae</taxon>
        <taxon>Fonticula</taxon>
    </lineage>
</organism>
<dbReference type="InterPro" id="IPR043313">
    <property type="entry name" value="LRMDA"/>
</dbReference>
<dbReference type="PANTHER" id="PTHR46282">
    <property type="entry name" value="LEUCINE-RICH MELANOCYTE DIFFERENTIATION-ASSOCIATED PROTEIN"/>
    <property type="match status" value="1"/>
</dbReference>
<protein>
    <recommendedName>
        <fullName evidence="4">U2A'/phosphoprotein 32 family A C-terminal domain-containing protein</fullName>
    </recommendedName>
</protein>
<accession>A0A058ZE76</accession>
<dbReference type="Gene3D" id="3.80.10.10">
    <property type="entry name" value="Ribonuclease Inhibitor"/>
    <property type="match status" value="1"/>
</dbReference>
<dbReference type="EMBL" id="KB932201">
    <property type="protein sequence ID" value="KCV72705.1"/>
    <property type="molecule type" value="Genomic_DNA"/>
</dbReference>
<dbReference type="RefSeq" id="XP_009492406.1">
    <property type="nucleotide sequence ID" value="XM_009494131.1"/>
</dbReference>
<name>A0A058ZE76_FONAL</name>
<sequence length="305" mass="32519">MFSSWFSTPKFAHSMVDVTLAYRDLTIIDPLEFAEVCGAVVPSSVNWLDLSHNKLEDLSSISQLDCALKVLVVDHNQLTGHIGLSPDSPVTQSLRVLWLNHNQFTNLASLVQSLLLACPELTELSLLGNPACPNWINGGSVVEYTHYRNFIVVNMPGLQVLDGDPITPAERDRASASVTPTLSSRQVPSFITKSCVVGSGPAPGPAPTTVDPMLESDSTASACEEATSTSAKEALSDDDIPSTPSEEMCPLCGNRLAKSPVVGCANGCNQNDGESIMMQPFEASIVLPAEEPAGDESSDWTDDEA</sequence>
<dbReference type="PANTHER" id="PTHR46282:SF1">
    <property type="entry name" value="LEUCINE-RICH REPEAT-CONTAINING PROTEIN 72-LIKE"/>
    <property type="match status" value="1"/>
</dbReference>
<dbReference type="GeneID" id="20525009"/>